<dbReference type="PANTHER" id="PTHR43143">
    <property type="entry name" value="METALLOPHOSPHOESTERASE, CALCINEURIN SUPERFAMILY"/>
    <property type="match status" value="1"/>
</dbReference>
<sequence length="331" mass="36966">NFQENSTVSVRVARGLNGHLEGLLDETDWSGEFCFVQAADTQFGLISRYIDKADPQPADSPTNRDADIAKEVHLTRRLVSEVNAISPAPRFLIVCGDMIDAFPVAVRDENGEQRREREQRRQRQLRAFADCFRQLRSDVPLVCVCGNHDIGDAPTPESVGIYRQTWGDDYFEFWIGGCQMLVVNSQYYVNSSQVPEEKSAMTRWLMTRLSQSKPTHRILFMHVPPFLTDAHSDADSYFTLPKADRLPLLDACLEAGVSAIFCGHYHRNAGGVYRDKLPVVVTSAVGAQIGNDRHGYRLVNVAKDAVRHSYVDLACEPVNLTNGADGCKACQ</sequence>
<feature type="domain" description="Calcineurin-like phosphoesterase" evidence="1">
    <location>
        <begin position="76"/>
        <end position="267"/>
    </location>
</feature>
<dbReference type="InterPro" id="IPR029052">
    <property type="entry name" value="Metallo-depent_PP-like"/>
</dbReference>
<dbReference type="AlphaFoldDB" id="A0A1I8H0E1"/>
<dbReference type="GO" id="GO:0016787">
    <property type="term" value="F:hydrolase activity"/>
    <property type="evidence" value="ECO:0007669"/>
    <property type="project" value="InterPro"/>
</dbReference>
<dbReference type="Gene3D" id="3.60.21.10">
    <property type="match status" value="1"/>
</dbReference>
<dbReference type="Pfam" id="PF00149">
    <property type="entry name" value="Metallophos"/>
    <property type="match status" value="1"/>
</dbReference>
<protein>
    <submittedName>
        <fullName evidence="3 4">Metallophos domain-containing protein</fullName>
    </submittedName>
</protein>
<dbReference type="SUPFAM" id="SSF56300">
    <property type="entry name" value="Metallo-dependent phosphatases"/>
    <property type="match status" value="1"/>
</dbReference>
<organism evidence="2 3">
    <name type="scientific">Macrostomum lignano</name>
    <dbReference type="NCBI Taxonomy" id="282301"/>
    <lineage>
        <taxon>Eukaryota</taxon>
        <taxon>Metazoa</taxon>
        <taxon>Spiralia</taxon>
        <taxon>Lophotrochozoa</taxon>
        <taxon>Platyhelminthes</taxon>
        <taxon>Rhabditophora</taxon>
        <taxon>Macrostomorpha</taxon>
        <taxon>Macrostomida</taxon>
        <taxon>Macrostomidae</taxon>
        <taxon>Macrostomum</taxon>
    </lineage>
</organism>
<evidence type="ECO:0000313" key="2">
    <source>
        <dbReference type="Proteomes" id="UP000095280"/>
    </source>
</evidence>
<dbReference type="WBParaSite" id="maker-uti_cns_0004921-snap-gene-0.5-mRNA-1">
    <property type="protein sequence ID" value="maker-uti_cns_0004921-snap-gene-0.5-mRNA-1"/>
    <property type="gene ID" value="maker-uti_cns_0004921-snap-gene-0.5"/>
</dbReference>
<dbReference type="Proteomes" id="UP000095280">
    <property type="component" value="Unplaced"/>
</dbReference>
<accession>A0A1I8H0E1</accession>
<dbReference type="PANTHER" id="PTHR43143:SF1">
    <property type="entry name" value="SERINE_THREONINE-PROTEIN PHOSPHATASE CPPED1"/>
    <property type="match status" value="1"/>
</dbReference>
<dbReference type="WBParaSite" id="maker-uti_cns_0003728-snap-gene-0.4-mRNA-1">
    <property type="protein sequence ID" value="maker-uti_cns_0003728-snap-gene-0.4-mRNA-1"/>
    <property type="gene ID" value="maker-uti_cns_0003728-snap-gene-0.4"/>
</dbReference>
<keyword evidence="2" id="KW-1185">Reference proteome</keyword>
<evidence type="ECO:0000313" key="3">
    <source>
        <dbReference type="WBParaSite" id="maker-uti_cns_0003728-snap-gene-0.4-mRNA-1"/>
    </source>
</evidence>
<dbReference type="InterPro" id="IPR004843">
    <property type="entry name" value="Calcineurin-like_PHP"/>
</dbReference>
<evidence type="ECO:0000313" key="4">
    <source>
        <dbReference type="WBParaSite" id="maker-uti_cns_0004921-snap-gene-0.5-mRNA-1"/>
    </source>
</evidence>
<name>A0A1I8H0E1_9PLAT</name>
<proteinExistence type="predicted"/>
<evidence type="ECO:0000259" key="1">
    <source>
        <dbReference type="Pfam" id="PF00149"/>
    </source>
</evidence>
<dbReference type="InterPro" id="IPR051918">
    <property type="entry name" value="STPP_CPPED1"/>
</dbReference>
<reference evidence="3 4" key="1">
    <citation type="submission" date="2016-11" db="UniProtKB">
        <authorList>
            <consortium name="WormBaseParasite"/>
        </authorList>
    </citation>
    <scope>IDENTIFICATION</scope>
</reference>